<evidence type="ECO:0000256" key="11">
    <source>
        <dbReference type="ARBA" id="ARBA00025571"/>
    </source>
</evidence>
<comment type="similarity">
    <text evidence="2 12">Belongs to the MICOS complex subunit Mic60 family.</text>
</comment>
<evidence type="ECO:0000313" key="14">
    <source>
        <dbReference type="EMBL" id="ODV77908.1"/>
    </source>
</evidence>
<dbReference type="GO" id="GO:0042407">
    <property type="term" value="P:cristae formation"/>
    <property type="evidence" value="ECO:0007669"/>
    <property type="project" value="TreeGrafter"/>
</dbReference>
<evidence type="ECO:0000256" key="5">
    <source>
        <dbReference type="ARBA" id="ARBA00022792"/>
    </source>
</evidence>
<keyword evidence="4 12" id="KW-0812">Transmembrane</keyword>
<dbReference type="EMBL" id="KV453914">
    <property type="protein sequence ID" value="ODV77908.1"/>
    <property type="molecule type" value="Genomic_DNA"/>
</dbReference>
<dbReference type="OrthoDB" id="10261039at2759"/>
<evidence type="ECO:0000256" key="8">
    <source>
        <dbReference type="ARBA" id="ARBA00023054"/>
    </source>
</evidence>
<keyword evidence="8 13" id="KW-0175">Coiled coil</keyword>
<keyword evidence="7" id="KW-1133">Transmembrane helix</keyword>
<keyword evidence="10" id="KW-0472">Membrane</keyword>
<dbReference type="AlphaFoldDB" id="A0A1E4SEJ0"/>
<dbReference type="GeneID" id="30985947"/>
<keyword evidence="9 12" id="KW-0496">Mitochondrion</keyword>
<evidence type="ECO:0000256" key="4">
    <source>
        <dbReference type="ARBA" id="ARBA00022692"/>
    </source>
</evidence>
<dbReference type="PANTHER" id="PTHR15415">
    <property type="entry name" value="MITOFILIN"/>
    <property type="match status" value="1"/>
</dbReference>
<evidence type="ECO:0000256" key="13">
    <source>
        <dbReference type="SAM" id="Coils"/>
    </source>
</evidence>
<dbReference type="Pfam" id="PF09731">
    <property type="entry name" value="Mitofilin"/>
    <property type="match status" value="1"/>
</dbReference>
<evidence type="ECO:0000313" key="15">
    <source>
        <dbReference type="Proteomes" id="UP000094285"/>
    </source>
</evidence>
<evidence type="ECO:0000256" key="9">
    <source>
        <dbReference type="ARBA" id="ARBA00023128"/>
    </source>
</evidence>
<organism evidence="14 15">
    <name type="scientific">Suhomyces tanzawaensis NRRL Y-17324</name>
    <dbReference type="NCBI Taxonomy" id="984487"/>
    <lineage>
        <taxon>Eukaryota</taxon>
        <taxon>Fungi</taxon>
        <taxon>Dikarya</taxon>
        <taxon>Ascomycota</taxon>
        <taxon>Saccharomycotina</taxon>
        <taxon>Pichiomycetes</taxon>
        <taxon>Debaryomycetaceae</taxon>
        <taxon>Suhomyces</taxon>
    </lineage>
</organism>
<reference evidence="15" key="1">
    <citation type="submission" date="2016-05" db="EMBL/GenBank/DDBJ databases">
        <title>Comparative genomics of biotechnologically important yeasts.</title>
        <authorList>
            <consortium name="DOE Joint Genome Institute"/>
            <person name="Riley R."/>
            <person name="Haridas S."/>
            <person name="Wolfe K.H."/>
            <person name="Lopes M.R."/>
            <person name="Hittinger C.T."/>
            <person name="Goker M."/>
            <person name="Salamov A."/>
            <person name="Wisecaver J."/>
            <person name="Long T.M."/>
            <person name="Aerts A.L."/>
            <person name="Barry K."/>
            <person name="Choi C."/>
            <person name="Clum A."/>
            <person name="Coughlan A.Y."/>
            <person name="Deshpande S."/>
            <person name="Douglass A.P."/>
            <person name="Hanson S.J."/>
            <person name="Klenk H.-P."/>
            <person name="Labutti K."/>
            <person name="Lapidus A."/>
            <person name="Lindquist E."/>
            <person name="Lipzen A."/>
            <person name="Meier-Kolthoff J.P."/>
            <person name="Ohm R.A."/>
            <person name="Otillar R.P."/>
            <person name="Pangilinan J."/>
            <person name="Peng Y."/>
            <person name="Rokas A."/>
            <person name="Rosa C.A."/>
            <person name="Scheuner C."/>
            <person name="Sibirny A.A."/>
            <person name="Slot J.C."/>
            <person name="Stielow J.B."/>
            <person name="Sun H."/>
            <person name="Kurtzman C.P."/>
            <person name="Blackwell M."/>
            <person name="Grigoriev I.V."/>
            <person name="Jeffries T.W."/>
        </authorList>
    </citation>
    <scope>NUCLEOTIDE SEQUENCE [LARGE SCALE GENOMIC DNA]</scope>
    <source>
        <strain evidence="15">NRRL Y-17324</strain>
    </source>
</reference>
<feature type="coiled-coil region" evidence="13">
    <location>
        <begin position="287"/>
        <end position="329"/>
    </location>
</feature>
<evidence type="ECO:0000256" key="10">
    <source>
        <dbReference type="ARBA" id="ARBA00023136"/>
    </source>
</evidence>
<dbReference type="RefSeq" id="XP_020063030.1">
    <property type="nucleotide sequence ID" value="XM_020211811.1"/>
</dbReference>
<evidence type="ECO:0000256" key="1">
    <source>
        <dbReference type="ARBA" id="ARBA00004434"/>
    </source>
</evidence>
<keyword evidence="6" id="KW-0809">Transit peptide</keyword>
<comment type="function">
    <text evidence="11">Component of the MICOS complex, a large protein complex of the mitochondrial inner membrane that plays crucial roles in the maintenance of crista junctions, inner membrane architecture, and formation of contact sites to the outer membrane. Plays a role in keeping cristae membranes connected to the inner boundary membrane. Also promotes protein import via the mitochondrial intermembrane space assembly (MIA) pathway.</text>
</comment>
<protein>
    <recommendedName>
        <fullName evidence="3 12">MICOS complex subunit MIC60</fullName>
    </recommendedName>
    <alternativeName>
        <fullName evidence="12">Mitofilin</fullName>
    </alternativeName>
</protein>
<comment type="subunit">
    <text evidence="12">Component of the mitochondrial contact site and cristae organizing system (MICOS) complex.</text>
</comment>
<evidence type="ECO:0000256" key="3">
    <source>
        <dbReference type="ARBA" id="ARBA00018116"/>
    </source>
</evidence>
<comment type="subcellular location">
    <subcellularLocation>
        <location evidence="1 12">Mitochondrion inner membrane</location>
        <topology evidence="1 12">Single-pass membrane protein</topology>
    </subcellularLocation>
</comment>
<dbReference type="PANTHER" id="PTHR15415:SF7">
    <property type="entry name" value="MICOS COMPLEX SUBUNIT MIC60"/>
    <property type="match status" value="1"/>
</dbReference>
<evidence type="ECO:0000256" key="7">
    <source>
        <dbReference type="ARBA" id="ARBA00022989"/>
    </source>
</evidence>
<evidence type="ECO:0000256" key="6">
    <source>
        <dbReference type="ARBA" id="ARBA00022946"/>
    </source>
</evidence>
<dbReference type="InterPro" id="IPR019133">
    <property type="entry name" value="MIC60"/>
</dbReference>
<keyword evidence="15" id="KW-1185">Reference proteome</keyword>
<sequence>MIKAASTRATAPLQRASTRAVRGIKHTPRAFNQPKPVVEVPVVKAPTPPPIKATIDTPPPPKTSWTKFLFRTTLITSILYVGTLYAATKNDDLMDFVIDKNPPYYEEILDLIENGSVDDLKKKLEGLQSKISNLELPSKDKIDQITHKLEKSGEDLIKETKEKIASTAEGVSFNSRDATPAQQLQKPVEIESVKKDIKQLPLIQLGSDVVDDSVKSTVAAFNNLIKSIDASKIAGGSNSNLIATINQSVAQLSNKLKALTKDFDDEVQSKLKVSQTELLSSYTKKELELTENMLHQYNTEKTKLEQKLNNRLTQEIQATKEAISQAAVNAVSMVRIEQTKNFEKLIKDKIDEERDGRLANFDKLSNRLTELESFAESLESQLVANHQKSLINQSLTKLKSVLFTSDETAKPQLVKPYVDNLAKISQDSKDEVIELALKDLQKLLEKESTQSILTTSQLLGRWELLVPELRSASLLPPNAGLLGHLTSALFSKFLFPVKGNRPDGKDIESVIGRVEASLVRGELDVAVEEVTNLKGWSRKLADDWVIEGRKRLEAEFLIGLIEAEAKVL</sequence>
<dbReference type="Proteomes" id="UP000094285">
    <property type="component" value="Unassembled WGS sequence"/>
</dbReference>
<evidence type="ECO:0000256" key="12">
    <source>
        <dbReference type="RuleBase" id="RU363000"/>
    </source>
</evidence>
<name>A0A1E4SEJ0_9ASCO</name>
<gene>
    <name evidence="14" type="ORF">CANTADRAFT_91357</name>
</gene>
<dbReference type="GO" id="GO:0061617">
    <property type="term" value="C:MICOS complex"/>
    <property type="evidence" value="ECO:0007669"/>
    <property type="project" value="TreeGrafter"/>
</dbReference>
<proteinExistence type="inferred from homology"/>
<accession>A0A1E4SEJ0</accession>
<dbReference type="STRING" id="984487.A0A1E4SEJ0"/>
<evidence type="ECO:0000256" key="2">
    <source>
        <dbReference type="ARBA" id="ARBA00010877"/>
    </source>
</evidence>
<keyword evidence="5 12" id="KW-0999">Mitochondrion inner membrane</keyword>